<sequence>MKRCSLIHNQTEQNRSTHRMSRTFLPALLLYGLSLVSVLVSQSQTMVVHTGDTIILQCPNVTTAVGHTSWFKQYGFNSTSDLHNGFQRNHSEMFSNNTTIFLQITKLEIADYDLYFCGLYPHSQMCFVKATVPKIPGVIMKQSFLSSPATEIGRMPVSLPCLGVLIHHLSVIKNFTIIKGILKYSFFLFYPSVPFFVRHGKTSLVTVVQSVFEIHCSTEGPYR</sequence>
<feature type="transmembrane region" description="Helical" evidence="1">
    <location>
        <begin position="21"/>
        <end position="40"/>
    </location>
</feature>
<keyword evidence="1" id="KW-1133">Transmembrane helix</keyword>
<evidence type="ECO:0000313" key="3">
    <source>
        <dbReference type="Proteomes" id="UP000314982"/>
    </source>
</evidence>
<dbReference type="STRING" id="62062.ENSHHUP00000059409"/>
<accession>A0A4W5PF12</accession>
<keyword evidence="3" id="KW-1185">Reference proteome</keyword>
<dbReference type="InterPro" id="IPR013783">
    <property type="entry name" value="Ig-like_fold"/>
</dbReference>
<evidence type="ECO:0000256" key="1">
    <source>
        <dbReference type="SAM" id="Phobius"/>
    </source>
</evidence>
<proteinExistence type="predicted"/>
<reference evidence="2" key="3">
    <citation type="submission" date="2025-09" db="UniProtKB">
        <authorList>
            <consortium name="Ensembl"/>
        </authorList>
    </citation>
    <scope>IDENTIFICATION</scope>
</reference>
<organism evidence="2 3">
    <name type="scientific">Hucho hucho</name>
    <name type="common">huchen</name>
    <dbReference type="NCBI Taxonomy" id="62062"/>
    <lineage>
        <taxon>Eukaryota</taxon>
        <taxon>Metazoa</taxon>
        <taxon>Chordata</taxon>
        <taxon>Craniata</taxon>
        <taxon>Vertebrata</taxon>
        <taxon>Euteleostomi</taxon>
        <taxon>Actinopterygii</taxon>
        <taxon>Neopterygii</taxon>
        <taxon>Teleostei</taxon>
        <taxon>Protacanthopterygii</taxon>
        <taxon>Salmoniformes</taxon>
        <taxon>Salmonidae</taxon>
        <taxon>Salmoninae</taxon>
        <taxon>Hucho</taxon>
    </lineage>
</organism>
<protein>
    <recommendedName>
        <fullName evidence="4">Ig-like domain-containing protein</fullName>
    </recommendedName>
</protein>
<dbReference type="GeneTree" id="ENSGT00990000204231"/>
<keyword evidence="1" id="KW-0472">Membrane</keyword>
<reference evidence="3" key="1">
    <citation type="submission" date="2018-06" db="EMBL/GenBank/DDBJ databases">
        <title>Genome assembly of Danube salmon.</title>
        <authorList>
            <person name="Macqueen D.J."/>
            <person name="Gundappa M.K."/>
        </authorList>
    </citation>
    <scope>NUCLEOTIDE SEQUENCE [LARGE SCALE GENOMIC DNA]</scope>
</reference>
<dbReference type="Ensembl" id="ENSHHUT00000061440.1">
    <property type="protein sequence ID" value="ENSHHUP00000059409.1"/>
    <property type="gene ID" value="ENSHHUG00000035296.1"/>
</dbReference>
<evidence type="ECO:0008006" key="4">
    <source>
        <dbReference type="Google" id="ProtNLM"/>
    </source>
</evidence>
<dbReference type="Proteomes" id="UP000314982">
    <property type="component" value="Unassembled WGS sequence"/>
</dbReference>
<dbReference type="Gene3D" id="2.60.40.10">
    <property type="entry name" value="Immunoglobulins"/>
    <property type="match status" value="1"/>
</dbReference>
<keyword evidence="1" id="KW-0812">Transmembrane</keyword>
<name>A0A4W5PF12_9TELE</name>
<evidence type="ECO:0000313" key="2">
    <source>
        <dbReference type="Ensembl" id="ENSHHUP00000059409.1"/>
    </source>
</evidence>
<dbReference type="SUPFAM" id="SSF48726">
    <property type="entry name" value="Immunoglobulin"/>
    <property type="match status" value="1"/>
</dbReference>
<dbReference type="AlphaFoldDB" id="A0A4W5PF12"/>
<reference evidence="2" key="2">
    <citation type="submission" date="2025-08" db="UniProtKB">
        <authorList>
            <consortium name="Ensembl"/>
        </authorList>
    </citation>
    <scope>IDENTIFICATION</scope>
</reference>
<dbReference type="InterPro" id="IPR036179">
    <property type="entry name" value="Ig-like_dom_sf"/>
</dbReference>